<dbReference type="Pfam" id="PF00293">
    <property type="entry name" value="NUDIX"/>
    <property type="match status" value="1"/>
</dbReference>
<evidence type="ECO:0000256" key="2">
    <source>
        <dbReference type="ARBA" id="ARBA00022723"/>
    </source>
</evidence>
<feature type="domain" description="Nudix hydrolase" evidence="5">
    <location>
        <begin position="22"/>
        <end position="152"/>
    </location>
</feature>
<dbReference type="InterPro" id="IPR047198">
    <property type="entry name" value="DDP-like_NUDIX"/>
</dbReference>
<keyword evidence="7" id="KW-1185">Reference proteome</keyword>
<protein>
    <submittedName>
        <fullName evidence="6">NUDIX hydrolase</fullName>
    </submittedName>
</protein>
<evidence type="ECO:0000256" key="1">
    <source>
        <dbReference type="ARBA" id="ARBA00001946"/>
    </source>
</evidence>
<evidence type="ECO:0000313" key="7">
    <source>
        <dbReference type="Proteomes" id="UP000325291"/>
    </source>
</evidence>
<dbReference type="Proteomes" id="UP000325291">
    <property type="component" value="Unassembled WGS sequence"/>
</dbReference>
<dbReference type="Gene3D" id="3.90.79.10">
    <property type="entry name" value="Nucleoside Triphosphate Pyrophosphohydrolase"/>
    <property type="match status" value="1"/>
</dbReference>
<dbReference type="GO" id="GO:1901907">
    <property type="term" value="P:diadenosine pentaphosphate catabolic process"/>
    <property type="evidence" value="ECO:0007669"/>
    <property type="project" value="TreeGrafter"/>
</dbReference>
<evidence type="ECO:0000259" key="5">
    <source>
        <dbReference type="PROSITE" id="PS51462"/>
    </source>
</evidence>
<comment type="cofactor">
    <cofactor evidence="1">
        <name>Mg(2+)</name>
        <dbReference type="ChEBI" id="CHEBI:18420"/>
    </cofactor>
</comment>
<dbReference type="InterPro" id="IPR015797">
    <property type="entry name" value="NUDIX_hydrolase-like_dom_sf"/>
</dbReference>
<dbReference type="GO" id="GO:0008486">
    <property type="term" value="F:diphosphoinositol-polyphosphate diphosphatase activity"/>
    <property type="evidence" value="ECO:0007669"/>
    <property type="project" value="TreeGrafter"/>
</dbReference>
<reference evidence="6 7" key="1">
    <citation type="submission" date="2019-07" db="EMBL/GenBank/DDBJ databases">
        <title>Aquicoccus porphyridii gen. nov., sp. nov., isolated from a small marine red alga, Porphyridium marinum.</title>
        <authorList>
            <person name="Liu L."/>
        </authorList>
    </citation>
    <scope>NUCLEOTIDE SEQUENCE [LARGE SCALE GENOMIC DNA]</scope>
    <source>
        <strain evidence="6 7">L1 8-17</strain>
    </source>
</reference>
<dbReference type="PANTHER" id="PTHR12629">
    <property type="entry name" value="DIPHOSPHOINOSITOL POLYPHOSPHATE PHOSPHOHYDROLASE"/>
    <property type="match status" value="1"/>
</dbReference>
<proteinExistence type="predicted"/>
<keyword evidence="4" id="KW-0460">Magnesium</keyword>
<name>A0A5A9ZIJ6_9RHOB</name>
<gene>
    <name evidence="6" type="ORF">FLO80_07675</name>
</gene>
<dbReference type="EMBL" id="VINQ01000004">
    <property type="protein sequence ID" value="KAA0916885.1"/>
    <property type="molecule type" value="Genomic_DNA"/>
</dbReference>
<dbReference type="PANTHER" id="PTHR12629:SF0">
    <property type="entry name" value="DIPHOSPHOINOSITOL-POLYPHOSPHATE DIPHOSPHATASE"/>
    <property type="match status" value="1"/>
</dbReference>
<evidence type="ECO:0000313" key="6">
    <source>
        <dbReference type="EMBL" id="KAA0916885.1"/>
    </source>
</evidence>
<dbReference type="GO" id="GO:0005737">
    <property type="term" value="C:cytoplasm"/>
    <property type="evidence" value="ECO:0007669"/>
    <property type="project" value="TreeGrafter"/>
</dbReference>
<dbReference type="InterPro" id="IPR000086">
    <property type="entry name" value="NUDIX_hydrolase_dom"/>
</dbReference>
<dbReference type="GO" id="GO:0034432">
    <property type="term" value="F:bis(5'-adenosyl)-pentaphosphatase activity"/>
    <property type="evidence" value="ECO:0007669"/>
    <property type="project" value="TreeGrafter"/>
</dbReference>
<dbReference type="GO" id="GO:0000298">
    <property type="term" value="F:endopolyphosphatase activity"/>
    <property type="evidence" value="ECO:0007669"/>
    <property type="project" value="TreeGrafter"/>
</dbReference>
<accession>A0A5A9ZIJ6</accession>
<evidence type="ECO:0000256" key="3">
    <source>
        <dbReference type="ARBA" id="ARBA00022801"/>
    </source>
</evidence>
<dbReference type="GO" id="GO:0034431">
    <property type="term" value="F:bis(5'-adenosyl)-hexaphosphatase activity"/>
    <property type="evidence" value="ECO:0007669"/>
    <property type="project" value="TreeGrafter"/>
</dbReference>
<dbReference type="AlphaFoldDB" id="A0A5A9ZIJ6"/>
<dbReference type="GO" id="GO:1901911">
    <property type="term" value="P:adenosine 5'-(hexahydrogen pentaphosphate) catabolic process"/>
    <property type="evidence" value="ECO:0007669"/>
    <property type="project" value="TreeGrafter"/>
</dbReference>
<dbReference type="RefSeq" id="WP_111365717.1">
    <property type="nucleotide sequence ID" value="NZ_JASHJG010000133.1"/>
</dbReference>
<evidence type="ECO:0000256" key="4">
    <source>
        <dbReference type="ARBA" id="ARBA00022842"/>
    </source>
</evidence>
<dbReference type="CDD" id="cd04666">
    <property type="entry name" value="NUDIX_DIPP2_like_Nudt4"/>
    <property type="match status" value="1"/>
</dbReference>
<comment type="caution">
    <text evidence="6">The sequence shown here is derived from an EMBL/GenBank/DDBJ whole genome shotgun (WGS) entry which is preliminary data.</text>
</comment>
<dbReference type="PROSITE" id="PS51462">
    <property type="entry name" value="NUDIX"/>
    <property type="match status" value="1"/>
</dbReference>
<organism evidence="6 7">
    <name type="scientific">Aquicoccus porphyridii</name>
    <dbReference type="NCBI Taxonomy" id="1852029"/>
    <lineage>
        <taxon>Bacteria</taxon>
        <taxon>Pseudomonadati</taxon>
        <taxon>Pseudomonadota</taxon>
        <taxon>Alphaproteobacteria</taxon>
        <taxon>Rhodobacterales</taxon>
        <taxon>Paracoccaceae</taxon>
        <taxon>Aquicoccus</taxon>
    </lineage>
</organism>
<dbReference type="GO" id="GO:0071543">
    <property type="term" value="P:diphosphoinositol polyphosphate metabolic process"/>
    <property type="evidence" value="ECO:0007669"/>
    <property type="project" value="TreeGrafter"/>
</dbReference>
<dbReference type="GO" id="GO:1901909">
    <property type="term" value="P:diadenosine hexaphosphate catabolic process"/>
    <property type="evidence" value="ECO:0007669"/>
    <property type="project" value="TreeGrafter"/>
</dbReference>
<sequence>MTLQNTRQLPLKLRASHKSDVRTQFAALCYRLNNGKPEILLITSRGSKRWIVPKGWPMHGVTPGEAALQEAWEEAGVQGKAIERCLGLYSYPKDLEDGTTLPCVAMVYPVRVKALAHDYPEAGQRRRKWFSPKKAAAKVSEPELGQILRTFDPGLLRP</sequence>
<dbReference type="GO" id="GO:0046872">
    <property type="term" value="F:metal ion binding"/>
    <property type="evidence" value="ECO:0007669"/>
    <property type="project" value="UniProtKB-KW"/>
</dbReference>
<keyword evidence="2" id="KW-0479">Metal-binding</keyword>
<keyword evidence="3 6" id="KW-0378">Hydrolase</keyword>
<dbReference type="SUPFAM" id="SSF55811">
    <property type="entry name" value="Nudix"/>
    <property type="match status" value="1"/>
</dbReference>